<keyword evidence="2" id="KW-1185">Reference proteome</keyword>
<evidence type="ECO:0000313" key="2">
    <source>
        <dbReference type="Proteomes" id="UP001732700"/>
    </source>
</evidence>
<organism evidence="1 2">
    <name type="scientific">Avena sativa</name>
    <name type="common">Oat</name>
    <dbReference type="NCBI Taxonomy" id="4498"/>
    <lineage>
        <taxon>Eukaryota</taxon>
        <taxon>Viridiplantae</taxon>
        <taxon>Streptophyta</taxon>
        <taxon>Embryophyta</taxon>
        <taxon>Tracheophyta</taxon>
        <taxon>Spermatophyta</taxon>
        <taxon>Magnoliopsida</taxon>
        <taxon>Liliopsida</taxon>
        <taxon>Poales</taxon>
        <taxon>Poaceae</taxon>
        <taxon>BOP clade</taxon>
        <taxon>Pooideae</taxon>
        <taxon>Poodae</taxon>
        <taxon>Poeae</taxon>
        <taxon>Poeae Chloroplast Group 1 (Aveneae type)</taxon>
        <taxon>Aveninae</taxon>
        <taxon>Avena</taxon>
    </lineage>
</organism>
<accession>A0ACD5ZR25</accession>
<dbReference type="Proteomes" id="UP001732700">
    <property type="component" value="Chromosome 7A"/>
</dbReference>
<sequence length="348" mass="37454">MAKRNEKGSLFLVAALAAVIFVLAAQATPAVAVGYTDGDKVQKVVYEEVMNVKEKAAGFIRLAFHDCFVRGCDASVLLLETPTNPAGQTEKDSGFNGGLRGMEVIDIIRNRLLANGTKISCADAVVFAAREAANILSNGNIKYPVDGPGRKDGVVSSVDDPPKFLPTPSFTFKQLADSFGVFKFSVTDLVALSTAHGIGVFHQTPIMSSNVSKTASTYALAVAEEASTSTNGAGVKINVRDMGEKARNISRYRPDGVNMTAVGVLDNSYCNANLQNMVPFDSDFELTKNGTALKLLNDYKMDAKLWKTDFEAAMTKLSNTLKAVGPLFEEGYRVKCNATNYDSYPRPK</sequence>
<dbReference type="EnsemblPlants" id="AVESA.00010b.r2.7AG1193110.1">
    <property type="protein sequence ID" value="AVESA.00010b.r2.7AG1193110.1.CDS"/>
    <property type="gene ID" value="AVESA.00010b.r2.7AG1193110"/>
</dbReference>
<name>A0ACD5ZR25_AVESA</name>
<reference evidence="1" key="2">
    <citation type="submission" date="2025-09" db="UniProtKB">
        <authorList>
            <consortium name="EnsemblPlants"/>
        </authorList>
    </citation>
    <scope>IDENTIFICATION</scope>
</reference>
<reference evidence="1" key="1">
    <citation type="submission" date="2021-05" db="EMBL/GenBank/DDBJ databases">
        <authorList>
            <person name="Scholz U."/>
            <person name="Mascher M."/>
            <person name="Fiebig A."/>
        </authorList>
    </citation>
    <scope>NUCLEOTIDE SEQUENCE [LARGE SCALE GENOMIC DNA]</scope>
</reference>
<protein>
    <submittedName>
        <fullName evidence="1">Uncharacterized protein</fullName>
    </submittedName>
</protein>
<evidence type="ECO:0000313" key="1">
    <source>
        <dbReference type="EnsemblPlants" id="AVESA.00010b.r2.7AG1193110.1.CDS"/>
    </source>
</evidence>
<proteinExistence type="predicted"/>